<dbReference type="GO" id="GO:0005794">
    <property type="term" value="C:Golgi apparatus"/>
    <property type="evidence" value="ECO:0007669"/>
    <property type="project" value="TreeGrafter"/>
</dbReference>
<evidence type="ECO:0000313" key="8">
    <source>
        <dbReference type="EMBL" id="RKP03269.1"/>
    </source>
</evidence>
<dbReference type="GO" id="GO:0005886">
    <property type="term" value="C:plasma membrane"/>
    <property type="evidence" value="ECO:0007669"/>
    <property type="project" value="TreeGrafter"/>
</dbReference>
<name>A0A4V1IV94_9FUNG</name>
<evidence type="ECO:0000256" key="4">
    <source>
        <dbReference type="ARBA" id="ARBA00022989"/>
    </source>
</evidence>
<proteinExistence type="inferred from homology"/>
<gene>
    <name evidence="8" type="ORF">CXG81DRAFT_9780</name>
</gene>
<accession>A0A4V1IV94</accession>
<dbReference type="InterPro" id="IPR005045">
    <property type="entry name" value="CDC50/LEM3_fam"/>
</dbReference>
<dbReference type="PIRSF" id="PIRSF015840">
    <property type="entry name" value="DUF284_TM_euk"/>
    <property type="match status" value="1"/>
</dbReference>
<feature type="transmembrane region" description="Helical" evidence="7">
    <location>
        <begin position="38"/>
        <end position="58"/>
    </location>
</feature>
<dbReference type="EMBL" id="ML014126">
    <property type="protein sequence ID" value="RKP03269.1"/>
    <property type="molecule type" value="Genomic_DNA"/>
</dbReference>
<comment type="similarity">
    <text evidence="2">Belongs to the CDC50/LEM3 family.</text>
</comment>
<evidence type="ECO:0000313" key="9">
    <source>
        <dbReference type="Proteomes" id="UP000274922"/>
    </source>
</evidence>
<evidence type="ECO:0000256" key="2">
    <source>
        <dbReference type="ARBA" id="ARBA00009457"/>
    </source>
</evidence>
<keyword evidence="4 7" id="KW-1133">Transmembrane helix</keyword>
<evidence type="ECO:0000256" key="5">
    <source>
        <dbReference type="ARBA" id="ARBA00023136"/>
    </source>
</evidence>
<keyword evidence="3 7" id="KW-0812">Transmembrane</keyword>
<dbReference type="STRING" id="1555241.A0A4V1IV94"/>
<dbReference type="PANTHER" id="PTHR10926:SF0">
    <property type="entry name" value="CDC50, ISOFORM A"/>
    <property type="match status" value="1"/>
</dbReference>
<sequence>MSDPDHAVPAKSHRPGNTAIKQQRLPSWQLVLTPKHTIPVYFVIALLFIPVGVGLYYAQSRVHEVIINYTNCDTLAGTTLAKPPSNAGEHTDAIQQWSYDPATKLCTIQFRVGEDIATPVYMQYRLTNFFQNHRKYTKNFDRRQLRGDALSLEGLHEGACTLSDASGTAIGTSGVAAPGAVFYPCGIIANSFFLDEIADNLTCIRTDEPLPENAPCAGNPYPMTQQGISWASDRSGKWSYQRTRYLDPATLGRVFPGATNLTQVVVPPPDWIQFHPRYANGYTNETVPDLSDWERFQAWMKPAGHSTFRKPWGKNTELNLQRGTWQVQVAMYYDVKRLEATKSLVLTNMGPVGGRNRFLGSSYAIFGCISLLVGLIFLLWLWVKPRALGDHSFLAWNRLKPAANATPGHVHASAGFHPNESDPTADPYPSRKSGGGGGGGEYLLADPRSSGSLGAGPSRKVTPFTVLGGPSSDRTKH</sequence>
<evidence type="ECO:0000256" key="3">
    <source>
        <dbReference type="ARBA" id="ARBA00022692"/>
    </source>
</evidence>
<comment type="subcellular location">
    <subcellularLocation>
        <location evidence="1">Membrane</location>
        <topology evidence="1">Multi-pass membrane protein</topology>
    </subcellularLocation>
</comment>
<evidence type="ECO:0000256" key="6">
    <source>
        <dbReference type="SAM" id="MobiDB-lite"/>
    </source>
</evidence>
<feature type="transmembrane region" description="Helical" evidence="7">
    <location>
        <begin position="363"/>
        <end position="383"/>
    </location>
</feature>
<reference evidence="9" key="1">
    <citation type="journal article" date="2018" name="Nat. Microbiol.">
        <title>Leveraging single-cell genomics to expand the fungal tree of life.</title>
        <authorList>
            <person name="Ahrendt S.R."/>
            <person name="Quandt C.A."/>
            <person name="Ciobanu D."/>
            <person name="Clum A."/>
            <person name="Salamov A."/>
            <person name="Andreopoulos B."/>
            <person name="Cheng J.F."/>
            <person name="Woyke T."/>
            <person name="Pelin A."/>
            <person name="Henrissat B."/>
            <person name="Reynolds N.K."/>
            <person name="Benny G.L."/>
            <person name="Smith M.E."/>
            <person name="James T.Y."/>
            <person name="Grigoriev I.V."/>
        </authorList>
    </citation>
    <scope>NUCLEOTIDE SEQUENCE [LARGE SCALE GENOMIC DNA]</scope>
    <source>
        <strain evidence="9">ATCC 52028</strain>
    </source>
</reference>
<evidence type="ECO:0008006" key="10">
    <source>
        <dbReference type="Google" id="ProtNLM"/>
    </source>
</evidence>
<dbReference type="GO" id="GO:0005783">
    <property type="term" value="C:endoplasmic reticulum"/>
    <property type="evidence" value="ECO:0007669"/>
    <property type="project" value="TreeGrafter"/>
</dbReference>
<organism evidence="8 9">
    <name type="scientific">Caulochytrium protostelioides</name>
    <dbReference type="NCBI Taxonomy" id="1555241"/>
    <lineage>
        <taxon>Eukaryota</taxon>
        <taxon>Fungi</taxon>
        <taxon>Fungi incertae sedis</taxon>
        <taxon>Chytridiomycota</taxon>
        <taxon>Chytridiomycota incertae sedis</taxon>
        <taxon>Chytridiomycetes</taxon>
        <taxon>Caulochytriales</taxon>
        <taxon>Caulochytriaceae</taxon>
        <taxon>Caulochytrium</taxon>
    </lineage>
</organism>
<dbReference type="OrthoDB" id="340608at2759"/>
<dbReference type="AlphaFoldDB" id="A0A4V1IV94"/>
<dbReference type="PANTHER" id="PTHR10926">
    <property type="entry name" value="CELL CYCLE CONTROL PROTEIN 50"/>
    <property type="match status" value="1"/>
</dbReference>
<protein>
    <recommendedName>
        <fullName evidence="10">Lem3/Cdc50</fullName>
    </recommendedName>
</protein>
<dbReference type="Pfam" id="PF03381">
    <property type="entry name" value="CDC50"/>
    <property type="match status" value="1"/>
</dbReference>
<keyword evidence="9" id="KW-1185">Reference proteome</keyword>
<evidence type="ECO:0000256" key="1">
    <source>
        <dbReference type="ARBA" id="ARBA00004141"/>
    </source>
</evidence>
<evidence type="ECO:0000256" key="7">
    <source>
        <dbReference type="SAM" id="Phobius"/>
    </source>
</evidence>
<dbReference type="Proteomes" id="UP000274922">
    <property type="component" value="Unassembled WGS sequence"/>
</dbReference>
<keyword evidence="5 7" id="KW-0472">Membrane</keyword>
<feature type="region of interest" description="Disordered" evidence="6">
    <location>
        <begin position="407"/>
        <end position="477"/>
    </location>
</feature>